<gene>
    <name evidence="1" type="ORF">MtrunA17_Chr2g0288261</name>
</gene>
<proteinExistence type="predicted"/>
<organism evidence="1">
    <name type="scientific">Medicago truncatula</name>
    <name type="common">Barrel medic</name>
    <name type="synonym">Medicago tribuloides</name>
    <dbReference type="NCBI Taxonomy" id="3880"/>
    <lineage>
        <taxon>Eukaryota</taxon>
        <taxon>Viridiplantae</taxon>
        <taxon>Streptophyta</taxon>
        <taxon>Embryophyta</taxon>
        <taxon>Tracheophyta</taxon>
        <taxon>Spermatophyta</taxon>
        <taxon>Magnoliopsida</taxon>
        <taxon>eudicotyledons</taxon>
        <taxon>Gunneridae</taxon>
        <taxon>Pentapetalae</taxon>
        <taxon>rosids</taxon>
        <taxon>fabids</taxon>
        <taxon>Fabales</taxon>
        <taxon>Fabaceae</taxon>
        <taxon>Papilionoideae</taxon>
        <taxon>50 kb inversion clade</taxon>
        <taxon>NPAAA clade</taxon>
        <taxon>Hologalegina</taxon>
        <taxon>IRL clade</taxon>
        <taxon>Trifolieae</taxon>
        <taxon>Medicago</taxon>
    </lineage>
</organism>
<accession>A0A396J5C9</accession>
<dbReference type="Gramene" id="rna8211">
    <property type="protein sequence ID" value="RHN72492.1"/>
    <property type="gene ID" value="gene8211"/>
</dbReference>
<sequence>MPNQPRITRLGKYVTCLFEGVRPHERRTFCPPNKVPFKTRIASSAQLLVQEKMKAQS</sequence>
<dbReference type="EMBL" id="PSQE01000002">
    <property type="protein sequence ID" value="RHN72492.1"/>
    <property type="molecule type" value="Genomic_DNA"/>
</dbReference>
<comment type="caution">
    <text evidence="1">The sequence shown here is derived from an EMBL/GenBank/DDBJ whole genome shotgun (WGS) entry which is preliminary data.</text>
</comment>
<protein>
    <submittedName>
        <fullName evidence="1">Uncharacterized protein</fullName>
    </submittedName>
</protein>
<name>A0A396J5C9_MEDTR</name>
<evidence type="ECO:0000313" key="1">
    <source>
        <dbReference type="EMBL" id="RHN72492.1"/>
    </source>
</evidence>
<dbReference type="Proteomes" id="UP000265566">
    <property type="component" value="Chromosome 2"/>
</dbReference>
<reference evidence="1" key="1">
    <citation type="journal article" date="2018" name="Nat. Plants">
        <title>Whole-genome landscape of Medicago truncatula symbiotic genes.</title>
        <authorList>
            <person name="Pecrix Y."/>
            <person name="Gamas P."/>
            <person name="Carrere S."/>
        </authorList>
    </citation>
    <scope>NUCLEOTIDE SEQUENCE</scope>
    <source>
        <tissue evidence="1">Leaves</tissue>
    </source>
</reference>
<dbReference type="AlphaFoldDB" id="A0A396J5C9"/>